<keyword evidence="4 8" id="KW-0479">Metal-binding</keyword>
<reference evidence="11" key="1">
    <citation type="submission" date="2022-10" db="EMBL/GenBank/DDBJ databases">
        <title>Culturing micro-colonial fungi from biological soil crusts in the Mojave desert and describing Neophaeococcomyces mojavensis, and introducing the new genera and species Taxawa tesnikishii.</title>
        <authorList>
            <person name="Kurbessoian T."/>
            <person name="Stajich J.E."/>
        </authorList>
    </citation>
    <scope>NUCLEOTIDE SEQUENCE</scope>
    <source>
        <strain evidence="11">TK_35</strain>
    </source>
</reference>
<sequence length="535" mass="61079">MNTLSSLAGLLLVLAVVYAAHAAWLSLWHARRARQLGCQPAFVRPYRWPFALDILKRIMVQTEDQNVQNDDVKLYEEMGCRPTWYQNILGDWHHLTSDPKNIQAILATQFKDFQLGPLRRGALGPLLGHGIFTNDGVDWERSRAMLRPQFARGQVADLMLEEVHVQHLFNRLVDGENSWTTEVDLVPLFFNLTLDSATEFLFGKSVLSQNNPTGTSPGSVTTEKETRDPTTESSWLAWSSFGHHFDSANVTTNYRSRLMGLYWLYNPRRFQDDCREVHKCIDYFVQLALTRQKKGQVDDESEDHQGYIFLHELVKTTQDPVELRSQLLNILLAGRDTTAGLLGWTFYLLARHPATYQALRTAVLDTFGTGKESITFEALKSCSYLQHTMSEVLRLEPVVPENSRCAVRNTTLPNGGGPDGRSPIYIRAGQEVAYNVHIMHRRQDIWGEDANEFRPERWQGRKTGWEFLPFNGGPRICLGQQFALTEAGYVIVRILQRYDRVDNLGDEIITKRKYTSTTSPTKVLVRLHEALPGKK</sequence>
<protein>
    <recommendedName>
        <fullName evidence="13">Cytochrome P450</fullName>
    </recommendedName>
</protein>
<evidence type="ECO:0000256" key="2">
    <source>
        <dbReference type="ARBA" id="ARBA00010617"/>
    </source>
</evidence>
<evidence type="ECO:0000256" key="10">
    <source>
        <dbReference type="SAM" id="SignalP"/>
    </source>
</evidence>
<dbReference type="GO" id="GO:0020037">
    <property type="term" value="F:heme binding"/>
    <property type="evidence" value="ECO:0007669"/>
    <property type="project" value="InterPro"/>
</dbReference>
<evidence type="ECO:0000256" key="8">
    <source>
        <dbReference type="PIRSR" id="PIRSR602402-1"/>
    </source>
</evidence>
<dbReference type="PRINTS" id="PR00385">
    <property type="entry name" value="P450"/>
</dbReference>
<keyword evidence="7 9" id="KW-0503">Monooxygenase</keyword>
<dbReference type="PANTHER" id="PTHR24287">
    <property type="entry name" value="P450, PUTATIVE (EUROFUNG)-RELATED"/>
    <property type="match status" value="1"/>
</dbReference>
<evidence type="ECO:0000256" key="6">
    <source>
        <dbReference type="ARBA" id="ARBA00023004"/>
    </source>
</evidence>
<dbReference type="PROSITE" id="PS00086">
    <property type="entry name" value="CYTOCHROME_P450"/>
    <property type="match status" value="1"/>
</dbReference>
<dbReference type="GO" id="GO:0016712">
    <property type="term" value="F:oxidoreductase activity, acting on paired donors, with incorporation or reduction of molecular oxygen, reduced flavin or flavoprotein as one donor, and incorporation of one atom of oxygen"/>
    <property type="evidence" value="ECO:0007669"/>
    <property type="project" value="InterPro"/>
</dbReference>
<evidence type="ECO:0000256" key="1">
    <source>
        <dbReference type="ARBA" id="ARBA00001971"/>
    </source>
</evidence>
<dbReference type="CDD" id="cd11063">
    <property type="entry name" value="CYP52"/>
    <property type="match status" value="1"/>
</dbReference>
<keyword evidence="6 8" id="KW-0408">Iron</keyword>
<feature type="signal peptide" evidence="10">
    <location>
        <begin position="1"/>
        <end position="19"/>
    </location>
</feature>
<dbReference type="InterPro" id="IPR047146">
    <property type="entry name" value="Cyt_P450_E_CYP52_fungi"/>
</dbReference>
<feature type="chain" id="PRO_5041396592" description="Cytochrome P450" evidence="10">
    <location>
        <begin position="20"/>
        <end position="535"/>
    </location>
</feature>
<evidence type="ECO:0000313" key="12">
    <source>
        <dbReference type="Proteomes" id="UP001172681"/>
    </source>
</evidence>
<organism evidence="11 12">
    <name type="scientific">Knufia peltigerae</name>
    <dbReference type="NCBI Taxonomy" id="1002370"/>
    <lineage>
        <taxon>Eukaryota</taxon>
        <taxon>Fungi</taxon>
        <taxon>Dikarya</taxon>
        <taxon>Ascomycota</taxon>
        <taxon>Pezizomycotina</taxon>
        <taxon>Eurotiomycetes</taxon>
        <taxon>Chaetothyriomycetidae</taxon>
        <taxon>Chaetothyriales</taxon>
        <taxon>Trichomeriaceae</taxon>
        <taxon>Knufia</taxon>
    </lineage>
</organism>
<evidence type="ECO:0000256" key="5">
    <source>
        <dbReference type="ARBA" id="ARBA00023002"/>
    </source>
</evidence>
<dbReference type="GO" id="GO:0005506">
    <property type="term" value="F:iron ion binding"/>
    <property type="evidence" value="ECO:0007669"/>
    <property type="project" value="InterPro"/>
</dbReference>
<dbReference type="InterPro" id="IPR002402">
    <property type="entry name" value="Cyt_P450_E_grp-II"/>
</dbReference>
<dbReference type="EMBL" id="JAPDRN010000015">
    <property type="protein sequence ID" value="KAJ9640117.1"/>
    <property type="molecule type" value="Genomic_DNA"/>
</dbReference>
<name>A0AA38Y962_9EURO</name>
<dbReference type="Proteomes" id="UP001172681">
    <property type="component" value="Unassembled WGS sequence"/>
</dbReference>
<dbReference type="InterPro" id="IPR002974">
    <property type="entry name" value="Cyt_P450_E_CYP52_ascomycetes"/>
</dbReference>
<evidence type="ECO:0000256" key="7">
    <source>
        <dbReference type="ARBA" id="ARBA00023033"/>
    </source>
</evidence>
<dbReference type="PRINTS" id="PR00464">
    <property type="entry name" value="EP450II"/>
</dbReference>
<gene>
    <name evidence="11" type="ORF">H2204_003342</name>
</gene>
<dbReference type="SUPFAM" id="SSF48264">
    <property type="entry name" value="Cytochrome P450"/>
    <property type="match status" value="1"/>
</dbReference>
<feature type="binding site" description="axial binding residue" evidence="8">
    <location>
        <position position="477"/>
    </location>
    <ligand>
        <name>heme</name>
        <dbReference type="ChEBI" id="CHEBI:30413"/>
    </ligand>
    <ligandPart>
        <name>Fe</name>
        <dbReference type="ChEBI" id="CHEBI:18248"/>
    </ligandPart>
</feature>
<dbReference type="PANTHER" id="PTHR24287:SF1">
    <property type="entry name" value="P450, PUTATIVE (EUROFUNG)-RELATED"/>
    <property type="match status" value="1"/>
</dbReference>
<evidence type="ECO:0008006" key="13">
    <source>
        <dbReference type="Google" id="ProtNLM"/>
    </source>
</evidence>
<evidence type="ECO:0000256" key="9">
    <source>
        <dbReference type="RuleBase" id="RU000461"/>
    </source>
</evidence>
<dbReference type="PRINTS" id="PR01239">
    <property type="entry name" value="EP450IICYP52"/>
</dbReference>
<dbReference type="Gene3D" id="1.10.630.10">
    <property type="entry name" value="Cytochrome P450"/>
    <property type="match status" value="1"/>
</dbReference>
<dbReference type="InterPro" id="IPR017972">
    <property type="entry name" value="Cyt_P450_CS"/>
</dbReference>
<proteinExistence type="inferred from homology"/>
<keyword evidence="12" id="KW-1185">Reference proteome</keyword>
<dbReference type="Pfam" id="PF00067">
    <property type="entry name" value="p450"/>
    <property type="match status" value="1"/>
</dbReference>
<dbReference type="InterPro" id="IPR036396">
    <property type="entry name" value="Cyt_P450_sf"/>
</dbReference>
<comment type="caution">
    <text evidence="11">The sequence shown here is derived from an EMBL/GenBank/DDBJ whole genome shotgun (WGS) entry which is preliminary data.</text>
</comment>
<keyword evidence="10" id="KW-0732">Signal</keyword>
<dbReference type="AlphaFoldDB" id="A0AA38Y962"/>
<keyword evidence="3 8" id="KW-0349">Heme</keyword>
<accession>A0AA38Y962</accession>
<evidence type="ECO:0000313" key="11">
    <source>
        <dbReference type="EMBL" id="KAJ9640117.1"/>
    </source>
</evidence>
<comment type="cofactor">
    <cofactor evidence="1 8">
        <name>heme</name>
        <dbReference type="ChEBI" id="CHEBI:30413"/>
    </cofactor>
</comment>
<comment type="similarity">
    <text evidence="2 9">Belongs to the cytochrome P450 family.</text>
</comment>
<dbReference type="InterPro" id="IPR001128">
    <property type="entry name" value="Cyt_P450"/>
</dbReference>
<keyword evidence="5 9" id="KW-0560">Oxidoreductase</keyword>
<evidence type="ECO:0000256" key="4">
    <source>
        <dbReference type="ARBA" id="ARBA00022723"/>
    </source>
</evidence>
<evidence type="ECO:0000256" key="3">
    <source>
        <dbReference type="ARBA" id="ARBA00022617"/>
    </source>
</evidence>